<gene>
    <name evidence="1" type="ORF">BDQ12DRAFT_322219</name>
</gene>
<organism evidence="1 2">
    <name type="scientific">Crucibulum laeve</name>
    <dbReference type="NCBI Taxonomy" id="68775"/>
    <lineage>
        <taxon>Eukaryota</taxon>
        <taxon>Fungi</taxon>
        <taxon>Dikarya</taxon>
        <taxon>Basidiomycota</taxon>
        <taxon>Agaricomycotina</taxon>
        <taxon>Agaricomycetes</taxon>
        <taxon>Agaricomycetidae</taxon>
        <taxon>Agaricales</taxon>
        <taxon>Agaricineae</taxon>
        <taxon>Nidulariaceae</taxon>
        <taxon>Crucibulum</taxon>
    </lineage>
</organism>
<evidence type="ECO:0000313" key="2">
    <source>
        <dbReference type="Proteomes" id="UP000308652"/>
    </source>
</evidence>
<dbReference type="InterPro" id="IPR032675">
    <property type="entry name" value="LRR_dom_sf"/>
</dbReference>
<keyword evidence="2" id="KW-1185">Reference proteome</keyword>
<dbReference type="SUPFAM" id="SSF52058">
    <property type="entry name" value="L domain-like"/>
    <property type="match status" value="1"/>
</dbReference>
<dbReference type="Proteomes" id="UP000308652">
    <property type="component" value="Unassembled WGS sequence"/>
</dbReference>
<dbReference type="SUPFAM" id="SSF81383">
    <property type="entry name" value="F-box domain"/>
    <property type="match status" value="1"/>
</dbReference>
<dbReference type="OrthoDB" id="3006100at2759"/>
<accession>A0A5C3LRJ6</accession>
<dbReference type="AlphaFoldDB" id="A0A5C3LRJ6"/>
<dbReference type="Gene3D" id="3.80.10.10">
    <property type="entry name" value="Ribonuclease Inhibitor"/>
    <property type="match status" value="1"/>
</dbReference>
<protein>
    <recommendedName>
        <fullName evidence="3">F-box domain-containing protein</fullName>
    </recommendedName>
</protein>
<evidence type="ECO:0000313" key="1">
    <source>
        <dbReference type="EMBL" id="TFK35227.1"/>
    </source>
</evidence>
<sequence>MSNDLITQLPPELLGEVFFRCALLNPDAPLVLSQVSSTFNRVVTATPRAWERLRLEFPVGTGTGITPGVGCMGETDAVLVRKADKWFERSGACMLEVWIRLEGSVLGEDGEDLNLEAGLGRAGDHVQRNHPICASSHLRLPYTLASQISRIRALTLKTTTQSQTHTFLASMYNAPGFLGLWTPTSIPLKMLRITITSDVAPARSTAPNTPTLGVNTNWNGNVTIPSDLSGAEAVTPFNLLPLPSLTLLKLNNYTLTFLSPSNLSNLRELSLVGPIRCPPISIDALLDVLQRTVQLRKLEIEARLLVSSPSSTSSSTTESPTLITLPLTSLHLRTNNIPSLLSFLVLPHLRQLYLNDLDGKRPGAGQETGEVLRKVLVRMDLPTERYGRGMGIEELELVGVNLDCGVEENMEHQEIGYVYGSQGEAGCSKNVEDVWEWCFKRMCTLRRVSATGCGKAGRVLGLMMPLFPSSSSSLSSHIYSHPNDLSSHQTTPTDLPCPLLAQLSISDPLCPPSSRELERFRRLRSGVRLDMGVNTLGFEFGGSGPSTADCPLDPSFSFRSCGPSAPGRTTRWAFRSLFEHLTQGTGGNGDNEK</sequence>
<name>A0A5C3LRJ6_9AGAR</name>
<proteinExistence type="predicted"/>
<evidence type="ECO:0008006" key="3">
    <source>
        <dbReference type="Google" id="ProtNLM"/>
    </source>
</evidence>
<dbReference type="EMBL" id="ML213623">
    <property type="protein sequence ID" value="TFK35227.1"/>
    <property type="molecule type" value="Genomic_DNA"/>
</dbReference>
<reference evidence="1 2" key="1">
    <citation type="journal article" date="2019" name="Nat. Ecol. Evol.">
        <title>Megaphylogeny resolves global patterns of mushroom evolution.</title>
        <authorList>
            <person name="Varga T."/>
            <person name="Krizsan K."/>
            <person name="Foldi C."/>
            <person name="Dima B."/>
            <person name="Sanchez-Garcia M."/>
            <person name="Sanchez-Ramirez S."/>
            <person name="Szollosi G.J."/>
            <person name="Szarkandi J.G."/>
            <person name="Papp V."/>
            <person name="Albert L."/>
            <person name="Andreopoulos W."/>
            <person name="Angelini C."/>
            <person name="Antonin V."/>
            <person name="Barry K.W."/>
            <person name="Bougher N.L."/>
            <person name="Buchanan P."/>
            <person name="Buyck B."/>
            <person name="Bense V."/>
            <person name="Catcheside P."/>
            <person name="Chovatia M."/>
            <person name="Cooper J."/>
            <person name="Damon W."/>
            <person name="Desjardin D."/>
            <person name="Finy P."/>
            <person name="Geml J."/>
            <person name="Haridas S."/>
            <person name="Hughes K."/>
            <person name="Justo A."/>
            <person name="Karasinski D."/>
            <person name="Kautmanova I."/>
            <person name="Kiss B."/>
            <person name="Kocsube S."/>
            <person name="Kotiranta H."/>
            <person name="LaButti K.M."/>
            <person name="Lechner B.E."/>
            <person name="Liimatainen K."/>
            <person name="Lipzen A."/>
            <person name="Lukacs Z."/>
            <person name="Mihaltcheva S."/>
            <person name="Morgado L.N."/>
            <person name="Niskanen T."/>
            <person name="Noordeloos M.E."/>
            <person name="Ohm R.A."/>
            <person name="Ortiz-Santana B."/>
            <person name="Ovrebo C."/>
            <person name="Racz N."/>
            <person name="Riley R."/>
            <person name="Savchenko A."/>
            <person name="Shiryaev A."/>
            <person name="Soop K."/>
            <person name="Spirin V."/>
            <person name="Szebenyi C."/>
            <person name="Tomsovsky M."/>
            <person name="Tulloss R.E."/>
            <person name="Uehling J."/>
            <person name="Grigoriev I.V."/>
            <person name="Vagvolgyi C."/>
            <person name="Papp T."/>
            <person name="Martin F.M."/>
            <person name="Miettinen O."/>
            <person name="Hibbett D.S."/>
            <person name="Nagy L.G."/>
        </authorList>
    </citation>
    <scope>NUCLEOTIDE SEQUENCE [LARGE SCALE GENOMIC DNA]</scope>
    <source>
        <strain evidence="1 2">CBS 166.37</strain>
    </source>
</reference>
<dbReference type="InterPro" id="IPR036047">
    <property type="entry name" value="F-box-like_dom_sf"/>
</dbReference>